<dbReference type="InterPro" id="IPR059089">
    <property type="entry name" value="Kazrin_N"/>
</dbReference>
<dbReference type="Pfam" id="PF25986">
    <property type="entry name" value="Kazrin"/>
    <property type="match status" value="1"/>
</dbReference>
<dbReference type="PANTHER" id="PTHR12776">
    <property type="entry name" value="KAZRIN-RELATED"/>
    <property type="match status" value="1"/>
</dbReference>
<evidence type="ECO:0000256" key="1">
    <source>
        <dbReference type="SAM" id="Coils"/>
    </source>
</evidence>
<dbReference type="InterPro" id="IPR037614">
    <property type="entry name" value="Kazrin"/>
</dbReference>
<dbReference type="STRING" id="151549.A0A4C1UHJ4"/>
<feature type="compositionally biased region" description="Low complexity" evidence="2">
    <location>
        <begin position="224"/>
        <end position="239"/>
    </location>
</feature>
<protein>
    <submittedName>
        <fullName evidence="4">Kazrin</fullName>
    </submittedName>
</protein>
<proteinExistence type="predicted"/>
<dbReference type="Proteomes" id="UP000299102">
    <property type="component" value="Unassembled WGS sequence"/>
</dbReference>
<feature type="region of interest" description="Disordered" evidence="2">
    <location>
        <begin position="219"/>
        <end position="239"/>
    </location>
</feature>
<feature type="domain" description="Kazrin N-terminal" evidence="3">
    <location>
        <begin position="114"/>
        <end position="218"/>
    </location>
</feature>
<name>A0A4C1UHJ4_EUMVA</name>
<accession>A0A4C1UHJ4</accession>
<feature type="coiled-coil region" evidence="1">
    <location>
        <begin position="113"/>
        <end position="193"/>
    </location>
</feature>
<evidence type="ECO:0000259" key="3">
    <source>
        <dbReference type="Pfam" id="PF25986"/>
    </source>
</evidence>
<reference evidence="4 5" key="1">
    <citation type="journal article" date="2019" name="Commun. Biol.">
        <title>The bagworm genome reveals a unique fibroin gene that provides high tensile strength.</title>
        <authorList>
            <person name="Kono N."/>
            <person name="Nakamura H."/>
            <person name="Ohtoshi R."/>
            <person name="Tomita M."/>
            <person name="Numata K."/>
            <person name="Arakawa K."/>
        </authorList>
    </citation>
    <scope>NUCLEOTIDE SEQUENCE [LARGE SCALE GENOMIC DNA]</scope>
</reference>
<sequence length="239" mass="27162">MTIEDVPRILLNKSPAFALLMQQSVVPRKWYSCIGNPRQYICGITLCRTSILQDSKPSEALEGSTRQTSVENEVSSSFNSFENKLAHTNCVFPSKSTARMRRSQVNYFSFYLNTALKADKKRLKAEKFDLLNQMKQLYATLEDKEKELRDFIRNYEQMRSRGGASSALGAERAERERERAALLRHARDEAERSLQLAAALSARDTQLRHAREQLFELQVGPRRPALAPSAIHHAPPAPP</sequence>
<evidence type="ECO:0000313" key="4">
    <source>
        <dbReference type="EMBL" id="GBP25953.1"/>
    </source>
</evidence>
<keyword evidence="5" id="KW-1185">Reference proteome</keyword>
<dbReference type="EMBL" id="BGZK01000174">
    <property type="protein sequence ID" value="GBP25953.1"/>
    <property type="molecule type" value="Genomic_DNA"/>
</dbReference>
<comment type="caution">
    <text evidence="4">The sequence shown here is derived from an EMBL/GenBank/DDBJ whole genome shotgun (WGS) entry which is preliminary data.</text>
</comment>
<evidence type="ECO:0000313" key="5">
    <source>
        <dbReference type="Proteomes" id="UP000299102"/>
    </source>
</evidence>
<organism evidence="4 5">
    <name type="scientific">Eumeta variegata</name>
    <name type="common">Bagworm moth</name>
    <name type="synonym">Eumeta japonica</name>
    <dbReference type="NCBI Taxonomy" id="151549"/>
    <lineage>
        <taxon>Eukaryota</taxon>
        <taxon>Metazoa</taxon>
        <taxon>Ecdysozoa</taxon>
        <taxon>Arthropoda</taxon>
        <taxon>Hexapoda</taxon>
        <taxon>Insecta</taxon>
        <taxon>Pterygota</taxon>
        <taxon>Neoptera</taxon>
        <taxon>Endopterygota</taxon>
        <taxon>Lepidoptera</taxon>
        <taxon>Glossata</taxon>
        <taxon>Ditrysia</taxon>
        <taxon>Tineoidea</taxon>
        <taxon>Psychidae</taxon>
        <taxon>Oiketicinae</taxon>
        <taxon>Eumeta</taxon>
    </lineage>
</organism>
<dbReference type="OrthoDB" id="6430345at2759"/>
<evidence type="ECO:0000256" key="2">
    <source>
        <dbReference type="SAM" id="MobiDB-lite"/>
    </source>
</evidence>
<gene>
    <name evidence="4" type="primary">KAZN</name>
    <name evidence="4" type="ORF">EVAR_84511_1</name>
</gene>
<keyword evidence="1" id="KW-0175">Coiled coil</keyword>
<dbReference type="PANTHER" id="PTHR12776:SF1">
    <property type="entry name" value="KAZRIN"/>
    <property type="match status" value="1"/>
</dbReference>
<dbReference type="AlphaFoldDB" id="A0A4C1UHJ4"/>